<sequence length="819" mass="92478">MLGLRNVELCSLESPLTRAVSHLYPVLHIFGELENGQDPGQHLCYLDLQLPLIALVSGDKKENHLSGSNIKSTETGVLVFDALNKDIKEISDLRAPVMLDGKEKVASVEVTQSSENVLPEESVSSSELRLEEDFQNISLKHSFTSLLHRIGVQELIEPLPWQSKTGFSMMSEQVMDTNSIPTAKNKDSPPSERDCTFNFAVKCIEESPEIHLQTSNDKAVAESQNDLRSLDLSHMPCTGTQIPVKVCEGYEDYLNRDMTSDEITEYTNRHNPKNQISPHPSVSDKIDYESTMHCDQQIDLSEFKETRLKSVLLEQVPCQTVDSNKAFVQNHLPSTPTKGDYKSAQVNALIPYKNLFLDYTSVPSKQCKIGSRELESNLEIIQNVMKKIDLLNKKAYFIAAGENGLQIFGDVFELKACGTKVVGNFPMNLENSIKNADCCQGLTMRPSIHLHINEFPVVCFDNLANLVFKSSNIPLQIHFFDVLTTGKRIYLSESSKNAAFSLDEIRLELSKHQYALSITKGSQLHNTSIGAVVYKIESDGHCMQQSNRSSIHEKLGRTLFSVSVNKPLSANIAKNNEVISDFLFINVTPDCVIPQCCSAICCGFICSENADEMIYTEVRTLHNSGANNCTPFGTEVHLQNHITPKVSMRNELSKQDLERKPQRVSQIRIRKTVPKPDTNLTPMGLPRPKRIKKKEFSLEDIYTNKNYKSPPPDRKLETIFEEPKERNGILECISQLKRKRVLEFRNCTVPRVKRPRVKVKVMMGYKRGRKAAIEGEQLDALLKKKLNELDHFIIEQEAMERKLEDAGIFCFGHYNKIHS</sequence>
<evidence type="ECO:0000259" key="2">
    <source>
        <dbReference type="Pfam" id="PF15386"/>
    </source>
</evidence>
<dbReference type="InterPro" id="IPR028149">
    <property type="entry name" value="Tantalus-like"/>
</dbReference>
<proteinExistence type="predicted"/>
<feature type="domain" description="Tantalus-like" evidence="2">
    <location>
        <begin position="680"/>
        <end position="735"/>
    </location>
</feature>
<dbReference type="Pfam" id="PF15386">
    <property type="entry name" value="Tantalus"/>
    <property type="match status" value="1"/>
</dbReference>
<gene>
    <name evidence="3" type="ORF">XELAEV_18010483mg</name>
</gene>
<dbReference type="Proteomes" id="UP000694892">
    <property type="component" value="Chromosome 1S"/>
</dbReference>
<dbReference type="EMBL" id="CM004467">
    <property type="protein sequence ID" value="OCT98252.1"/>
    <property type="molecule type" value="Genomic_DNA"/>
</dbReference>
<name>A0A974I1D3_XENLA</name>
<dbReference type="InterPro" id="IPR026320">
    <property type="entry name" value="PRR14"/>
</dbReference>
<dbReference type="PANTHER" id="PTHR14522">
    <property type="entry name" value="EMO2-RELATED"/>
    <property type="match status" value="1"/>
</dbReference>
<protein>
    <recommendedName>
        <fullName evidence="2">Tantalus-like domain-containing protein</fullName>
    </recommendedName>
</protein>
<evidence type="ECO:0000313" key="3">
    <source>
        <dbReference type="EMBL" id="OCT98252.1"/>
    </source>
</evidence>
<dbReference type="AlphaFoldDB" id="A0A974I1D3"/>
<accession>A0A974I1D3</accession>
<keyword evidence="1" id="KW-0597">Phosphoprotein</keyword>
<evidence type="ECO:0000313" key="4">
    <source>
        <dbReference type="Proteomes" id="UP000694892"/>
    </source>
</evidence>
<reference evidence="4" key="1">
    <citation type="journal article" date="2016" name="Nature">
        <title>Genome evolution in the allotetraploid frog Xenopus laevis.</title>
        <authorList>
            <person name="Session A.M."/>
            <person name="Uno Y."/>
            <person name="Kwon T."/>
            <person name="Chapman J.A."/>
            <person name="Toyoda A."/>
            <person name="Takahashi S."/>
            <person name="Fukui A."/>
            <person name="Hikosaka A."/>
            <person name="Suzuki A."/>
            <person name="Kondo M."/>
            <person name="van Heeringen S.J."/>
            <person name="Quigley I."/>
            <person name="Heinz S."/>
            <person name="Ogino H."/>
            <person name="Ochi H."/>
            <person name="Hellsten U."/>
            <person name="Lyons J.B."/>
            <person name="Simakov O."/>
            <person name="Putnam N."/>
            <person name="Stites J."/>
            <person name="Kuroki Y."/>
            <person name="Tanaka T."/>
            <person name="Michiue T."/>
            <person name="Watanabe M."/>
            <person name="Bogdanovic O."/>
            <person name="Lister R."/>
            <person name="Georgiou G."/>
            <person name="Paranjpe S.S."/>
            <person name="van Kruijsbergen I."/>
            <person name="Shu S."/>
            <person name="Carlson J."/>
            <person name="Kinoshita T."/>
            <person name="Ohta Y."/>
            <person name="Mawaribuchi S."/>
            <person name="Jenkins J."/>
            <person name="Grimwood J."/>
            <person name="Schmutz J."/>
            <person name="Mitros T."/>
            <person name="Mozaffari S.V."/>
            <person name="Suzuki Y."/>
            <person name="Haramoto Y."/>
            <person name="Yamamoto T.S."/>
            <person name="Takagi C."/>
            <person name="Heald R."/>
            <person name="Miller K."/>
            <person name="Haudenschild C."/>
            <person name="Kitzman J."/>
            <person name="Nakayama T."/>
            <person name="Izutsu Y."/>
            <person name="Robert J."/>
            <person name="Fortriede J."/>
            <person name="Burns K."/>
            <person name="Lotay V."/>
            <person name="Karimi K."/>
            <person name="Yasuoka Y."/>
            <person name="Dichmann D.S."/>
            <person name="Flajnik M.F."/>
            <person name="Houston D.W."/>
            <person name="Shendure J."/>
            <person name="DuPasquier L."/>
            <person name="Vize P.D."/>
            <person name="Zorn A.M."/>
            <person name="Ito M."/>
            <person name="Marcotte E.M."/>
            <person name="Wallingford J.B."/>
            <person name="Ito Y."/>
            <person name="Asashima M."/>
            <person name="Ueno N."/>
            <person name="Matsuda Y."/>
            <person name="Veenstra G.J."/>
            <person name="Fujiyama A."/>
            <person name="Harland R.M."/>
            <person name="Taira M."/>
            <person name="Rokhsar D.S."/>
        </authorList>
    </citation>
    <scope>NUCLEOTIDE SEQUENCE [LARGE SCALE GENOMIC DNA]</scope>
    <source>
        <strain evidence="4">J</strain>
    </source>
</reference>
<dbReference type="PANTHER" id="PTHR14522:SF0">
    <property type="entry name" value="PROTEIN PRR14L"/>
    <property type="match status" value="1"/>
</dbReference>
<evidence type="ECO:0000256" key="1">
    <source>
        <dbReference type="ARBA" id="ARBA00022553"/>
    </source>
</evidence>
<organism evidence="3 4">
    <name type="scientific">Xenopus laevis</name>
    <name type="common">African clawed frog</name>
    <dbReference type="NCBI Taxonomy" id="8355"/>
    <lineage>
        <taxon>Eukaryota</taxon>
        <taxon>Metazoa</taxon>
        <taxon>Chordata</taxon>
        <taxon>Craniata</taxon>
        <taxon>Vertebrata</taxon>
        <taxon>Euteleostomi</taxon>
        <taxon>Amphibia</taxon>
        <taxon>Batrachia</taxon>
        <taxon>Anura</taxon>
        <taxon>Pipoidea</taxon>
        <taxon>Pipidae</taxon>
        <taxon>Xenopodinae</taxon>
        <taxon>Xenopus</taxon>
        <taxon>Xenopus</taxon>
    </lineage>
</organism>